<feature type="compositionally biased region" description="Low complexity" evidence="2">
    <location>
        <begin position="1"/>
        <end position="21"/>
    </location>
</feature>
<evidence type="ECO:0000313" key="3">
    <source>
        <dbReference type="EMBL" id="NNH03072.1"/>
    </source>
</evidence>
<reference evidence="3 4" key="1">
    <citation type="submission" date="2020-05" db="EMBL/GenBank/DDBJ databases">
        <title>MicrobeNet Type strains.</title>
        <authorList>
            <person name="Nicholson A.C."/>
        </authorList>
    </citation>
    <scope>NUCLEOTIDE SEQUENCE [LARGE SCALE GENOMIC DNA]</scope>
    <source>
        <strain evidence="3 4">JCM 14282</strain>
    </source>
</reference>
<dbReference type="EMBL" id="JABEMB010000003">
    <property type="protein sequence ID" value="NNH03072.1"/>
    <property type="molecule type" value="Genomic_DNA"/>
</dbReference>
<dbReference type="AlphaFoldDB" id="A0A7Y2Q0A8"/>
<protein>
    <recommendedName>
        <fullName evidence="5">Restriction system protein</fullName>
    </recommendedName>
</protein>
<dbReference type="Proteomes" id="UP000543598">
    <property type="component" value="Unassembled WGS sequence"/>
</dbReference>
<evidence type="ECO:0008006" key="5">
    <source>
        <dbReference type="Google" id="ProtNLM"/>
    </source>
</evidence>
<evidence type="ECO:0000313" key="4">
    <source>
        <dbReference type="Proteomes" id="UP000543598"/>
    </source>
</evidence>
<name>A0A7Y2Q0A8_9MICO</name>
<evidence type="ECO:0000256" key="1">
    <source>
        <dbReference type="SAM" id="Coils"/>
    </source>
</evidence>
<keyword evidence="1" id="KW-0175">Coiled coil</keyword>
<feature type="region of interest" description="Disordered" evidence="2">
    <location>
        <begin position="1"/>
        <end position="54"/>
    </location>
</feature>
<organism evidence="3 4">
    <name type="scientific">Microbacterium ulmi</name>
    <dbReference type="NCBI Taxonomy" id="179095"/>
    <lineage>
        <taxon>Bacteria</taxon>
        <taxon>Bacillati</taxon>
        <taxon>Actinomycetota</taxon>
        <taxon>Actinomycetes</taxon>
        <taxon>Micrococcales</taxon>
        <taxon>Microbacteriaceae</taxon>
        <taxon>Microbacterium</taxon>
    </lineage>
</organism>
<gene>
    <name evidence="3" type="ORF">HLA99_04280</name>
</gene>
<feature type="coiled-coil region" evidence="1">
    <location>
        <begin position="185"/>
        <end position="212"/>
    </location>
</feature>
<sequence>MQHQSRLADQRQQAALRQYAAAERRTEQAQRAAERARLAAARASEADRKRLEKEAADAHAAARMAETDELNGDLKSKYEILDGLLKATLDVDDFVDLESLRTVVVHPPFAQESLRMPVPAPAPIPDPPLPMKQTPEAVTGLFGKKKKEAEALAAVEEQYAKDYWVWKAAVDALPEQRAAQDAQHKHLERMRVQELAKELATYEAESAQREADARESNEALDQLIAGLGYGTVDAVQEYVGIVLANSVYPEWFPVTHSATFDPAAAELTIRVLIPGPDKIPATKNYRYTKTTDEITAVAATQKDTKDRYNGIVQNVALRSLHEVFEADRRGLISSISLELGTETTNPATGKPTYVPFVAVATSRERFDEIDLSAVVPALTLEHLGAALSKNPQGLVPISTSGVRRT</sequence>
<evidence type="ECO:0000256" key="2">
    <source>
        <dbReference type="SAM" id="MobiDB-lite"/>
    </source>
</evidence>
<feature type="compositionally biased region" description="Basic and acidic residues" evidence="2">
    <location>
        <begin position="22"/>
        <end position="37"/>
    </location>
</feature>
<feature type="compositionally biased region" description="Basic and acidic residues" evidence="2">
    <location>
        <begin position="44"/>
        <end position="54"/>
    </location>
</feature>
<keyword evidence="4" id="KW-1185">Reference proteome</keyword>
<comment type="caution">
    <text evidence="3">The sequence shown here is derived from an EMBL/GenBank/DDBJ whole genome shotgun (WGS) entry which is preliminary data.</text>
</comment>
<accession>A0A7Y2Q0A8</accession>
<proteinExistence type="predicted"/>